<evidence type="ECO:0000313" key="3">
    <source>
        <dbReference type="EMBL" id="STZ02183.1"/>
    </source>
</evidence>
<evidence type="ECO:0000313" key="2">
    <source>
        <dbReference type="EMBL" id="OPH35232.1"/>
    </source>
</evidence>
<reference evidence="2 4" key="1">
    <citation type="submission" date="2017-03" db="EMBL/GenBank/DDBJ databases">
        <title>Draft genome sequence of Moraxella equi CCUG 4950T type strain.</title>
        <authorList>
            <person name="Salva-Serra F."/>
            <person name="Engstrom-Jakobsson H."/>
            <person name="Thorell K."/>
            <person name="Jaen-Luchoro D."/>
            <person name="Gonzales-Siles L."/>
            <person name="Karlsson R."/>
            <person name="Yazdan S."/>
            <person name="Boulund F."/>
            <person name="Johnning A."/>
            <person name="Engstrand L."/>
            <person name="Kristiansson E."/>
            <person name="Moore E."/>
        </authorList>
    </citation>
    <scope>NUCLEOTIDE SEQUENCE [LARGE SCALE GENOMIC DNA]</scope>
    <source>
        <strain evidence="2 4">CCUG 4950</strain>
    </source>
</reference>
<accession>A0A378QS31</accession>
<dbReference type="EMBL" id="UGQF01000001">
    <property type="protein sequence ID" value="STZ02183.1"/>
    <property type="molecule type" value="Genomic_DNA"/>
</dbReference>
<keyword evidence="4" id="KW-1185">Reference proteome</keyword>
<proteinExistence type="predicted"/>
<organism evidence="3 5">
    <name type="scientific">Moraxella equi</name>
    <dbReference type="NCBI Taxonomy" id="60442"/>
    <lineage>
        <taxon>Bacteria</taxon>
        <taxon>Pseudomonadati</taxon>
        <taxon>Pseudomonadota</taxon>
        <taxon>Gammaproteobacteria</taxon>
        <taxon>Moraxellales</taxon>
        <taxon>Moraxellaceae</taxon>
        <taxon>Moraxella</taxon>
    </lineage>
</organism>
<keyword evidence="3" id="KW-0808">Transferase</keyword>
<dbReference type="InterPro" id="IPR002654">
    <property type="entry name" value="Glyco_trans_25"/>
</dbReference>
<gene>
    <name evidence="3" type="primary">lex1_2</name>
    <name evidence="2" type="ORF">B5J93_11230</name>
    <name evidence="3" type="ORF">NCTC11012_00407</name>
</gene>
<evidence type="ECO:0000313" key="4">
    <source>
        <dbReference type="Proteomes" id="UP000190777"/>
    </source>
</evidence>
<evidence type="ECO:0000313" key="5">
    <source>
        <dbReference type="Proteomes" id="UP000254618"/>
    </source>
</evidence>
<dbReference type="Proteomes" id="UP000254618">
    <property type="component" value="Unassembled WGS sequence"/>
</dbReference>
<protein>
    <submittedName>
        <fullName evidence="3">Lipooligosaccharide biosynthesis protein lex-1</fullName>
        <ecNumber evidence="3">2.-.-.-</ecNumber>
    </submittedName>
</protein>
<sequence>MKNYVISLATATNRREHLKAEFGRQGIHFEFFDAVTPDGIGRISTQLNIPLVNNQRLSLSEKACFLSHVCLWQKMIDDGLEHIAIFEDDVYLGENATVFLKDDWLNFSFDIIKLETWHELVHLGEPTIHHHGRALHSLKSTHVGACGYIISKDYACLLMDYLQHDFDIHGQAIDHILFGSTCINSTIYQLNPALTIQSDRYDNTLTSTLEATRNNRYEQPMTLTQQFNRRMKTWKRSILKRLVYKIVPFK</sequence>
<dbReference type="Proteomes" id="UP000190777">
    <property type="component" value="Unassembled WGS sequence"/>
</dbReference>
<dbReference type="GO" id="GO:0016740">
    <property type="term" value="F:transferase activity"/>
    <property type="evidence" value="ECO:0007669"/>
    <property type="project" value="UniProtKB-KW"/>
</dbReference>
<name>A0A378QS31_9GAMM</name>
<dbReference type="EC" id="2.-.-.-" evidence="3"/>
<dbReference type="EMBL" id="MXAP01000122">
    <property type="protein sequence ID" value="OPH35232.1"/>
    <property type="molecule type" value="Genomic_DNA"/>
</dbReference>
<feature type="domain" description="Glycosyl transferase family 25" evidence="1">
    <location>
        <begin position="2"/>
        <end position="164"/>
    </location>
</feature>
<dbReference type="Pfam" id="PF01755">
    <property type="entry name" value="Glyco_transf_25"/>
    <property type="match status" value="1"/>
</dbReference>
<dbReference type="CDD" id="cd06532">
    <property type="entry name" value="Glyco_transf_25"/>
    <property type="match status" value="1"/>
</dbReference>
<evidence type="ECO:0000259" key="1">
    <source>
        <dbReference type="Pfam" id="PF01755"/>
    </source>
</evidence>
<dbReference type="RefSeq" id="WP_079326461.1">
    <property type="nucleotide sequence ID" value="NZ_MXAP01000122.1"/>
</dbReference>
<reference evidence="3 5" key="2">
    <citation type="submission" date="2018-06" db="EMBL/GenBank/DDBJ databases">
        <authorList>
            <consortium name="Pathogen Informatics"/>
            <person name="Doyle S."/>
        </authorList>
    </citation>
    <scope>NUCLEOTIDE SEQUENCE [LARGE SCALE GENOMIC DNA]</scope>
    <source>
        <strain evidence="3 5">NCTC11012</strain>
    </source>
</reference>
<dbReference type="AlphaFoldDB" id="A0A378QS31"/>